<name>A0A5M9WY44_PAEAM</name>
<evidence type="ECO:0000313" key="1">
    <source>
        <dbReference type="EMBL" id="KAA8786590.1"/>
    </source>
</evidence>
<gene>
    <name evidence="1" type="ORF">EC604_22435</name>
</gene>
<dbReference type="AlphaFoldDB" id="A0A5M9WY44"/>
<accession>A0A5M9WY44</accession>
<evidence type="ECO:0000313" key="2">
    <source>
        <dbReference type="Proteomes" id="UP000323664"/>
    </source>
</evidence>
<reference evidence="1 2" key="1">
    <citation type="journal article" date="2019" name="J. Ind. Microbiol. Biotechnol.">
        <title>Paenibacillus amylolyticus 27C64 has a diverse set of carbohydrate-active enzymes and complete pectin deconstruction system.</title>
        <authorList>
            <person name="Keggi C."/>
            <person name="Doran-Peterson J."/>
        </authorList>
    </citation>
    <scope>NUCLEOTIDE SEQUENCE [LARGE SCALE GENOMIC DNA]</scope>
    <source>
        <strain evidence="1 2">27C64</strain>
    </source>
</reference>
<protein>
    <submittedName>
        <fullName evidence="1">Uncharacterized protein</fullName>
    </submittedName>
</protein>
<dbReference type="Proteomes" id="UP000323664">
    <property type="component" value="Unassembled WGS sequence"/>
</dbReference>
<organism evidence="1 2">
    <name type="scientific">Paenibacillus amylolyticus</name>
    <dbReference type="NCBI Taxonomy" id="1451"/>
    <lineage>
        <taxon>Bacteria</taxon>
        <taxon>Bacillati</taxon>
        <taxon>Bacillota</taxon>
        <taxon>Bacilli</taxon>
        <taxon>Bacillales</taxon>
        <taxon>Paenibacillaceae</taxon>
        <taxon>Paenibacillus</taxon>
    </lineage>
</organism>
<dbReference type="RefSeq" id="WP_123066294.1">
    <property type="nucleotide sequence ID" value="NZ_RIAS01000015.1"/>
</dbReference>
<dbReference type="EMBL" id="RIAS01000015">
    <property type="protein sequence ID" value="KAA8786590.1"/>
    <property type="molecule type" value="Genomic_DNA"/>
</dbReference>
<comment type="caution">
    <text evidence="1">The sequence shown here is derived from an EMBL/GenBank/DDBJ whole genome shotgun (WGS) entry which is preliminary data.</text>
</comment>
<sequence>MINPLTNLRLQSQVKQLKEVSKQTAEFLSWLKDHADLPEVPGIGSSLINAIEHNQNMANYFADFETNLKQQLKQNKEKKPS</sequence>
<proteinExistence type="predicted"/>